<dbReference type="InterPro" id="IPR013324">
    <property type="entry name" value="RNA_pol_sigma_r3/r4-like"/>
</dbReference>
<dbReference type="PANTHER" id="PTHR43133:SF63">
    <property type="entry name" value="RNA POLYMERASE SIGMA FACTOR FECI-RELATED"/>
    <property type="match status" value="1"/>
</dbReference>
<dbReference type="EMBL" id="JAEVLS010000004">
    <property type="protein sequence ID" value="MBM0106761.1"/>
    <property type="molecule type" value="Genomic_DNA"/>
</dbReference>
<dbReference type="InterPro" id="IPR013325">
    <property type="entry name" value="RNA_pol_sigma_r2"/>
</dbReference>
<dbReference type="CDD" id="cd06171">
    <property type="entry name" value="Sigma70_r4"/>
    <property type="match status" value="1"/>
</dbReference>
<dbReference type="PANTHER" id="PTHR43133">
    <property type="entry name" value="RNA POLYMERASE ECF-TYPE SIGMA FACTO"/>
    <property type="match status" value="1"/>
</dbReference>
<dbReference type="InterPro" id="IPR013249">
    <property type="entry name" value="RNA_pol_sigma70_r4_t2"/>
</dbReference>
<dbReference type="Gene3D" id="1.10.10.10">
    <property type="entry name" value="Winged helix-like DNA-binding domain superfamily/Winged helix DNA-binding domain"/>
    <property type="match status" value="1"/>
</dbReference>
<name>A0ABS1X0L3_9GAMM</name>
<feature type="domain" description="RNA polymerase sigma-70 region 2" evidence="5">
    <location>
        <begin position="10"/>
        <end position="74"/>
    </location>
</feature>
<comment type="caution">
    <text evidence="7">The sequence shown here is derived from an EMBL/GenBank/DDBJ whole genome shotgun (WGS) entry which is preliminary data.</text>
</comment>
<reference evidence="7 8" key="1">
    <citation type="journal article" date="2021" name="Int. J. Syst. Evol. Microbiol.">
        <title>Steroidobacter gossypii sp. nov., isolated from soil of cotton cropping field.</title>
        <authorList>
            <person name="Huang R."/>
            <person name="Yang S."/>
            <person name="Zhen C."/>
            <person name="Liu W."/>
        </authorList>
    </citation>
    <scope>NUCLEOTIDE SEQUENCE [LARGE SCALE GENOMIC DNA]</scope>
    <source>
        <strain evidence="7 8">S1-65</strain>
    </source>
</reference>
<organism evidence="7 8">
    <name type="scientific">Steroidobacter gossypii</name>
    <dbReference type="NCBI Taxonomy" id="2805490"/>
    <lineage>
        <taxon>Bacteria</taxon>
        <taxon>Pseudomonadati</taxon>
        <taxon>Pseudomonadota</taxon>
        <taxon>Gammaproteobacteria</taxon>
        <taxon>Steroidobacterales</taxon>
        <taxon>Steroidobacteraceae</taxon>
        <taxon>Steroidobacter</taxon>
    </lineage>
</organism>
<evidence type="ECO:0000256" key="2">
    <source>
        <dbReference type="ARBA" id="ARBA00023015"/>
    </source>
</evidence>
<dbReference type="Proteomes" id="UP000661077">
    <property type="component" value="Unassembled WGS sequence"/>
</dbReference>
<gene>
    <name evidence="7" type="ORF">JM946_18670</name>
</gene>
<proteinExistence type="inferred from homology"/>
<dbReference type="Pfam" id="PF04542">
    <property type="entry name" value="Sigma70_r2"/>
    <property type="match status" value="1"/>
</dbReference>
<evidence type="ECO:0000259" key="5">
    <source>
        <dbReference type="Pfam" id="PF04542"/>
    </source>
</evidence>
<evidence type="ECO:0000259" key="6">
    <source>
        <dbReference type="Pfam" id="PF08281"/>
    </source>
</evidence>
<dbReference type="InterPro" id="IPR007627">
    <property type="entry name" value="RNA_pol_sigma70_r2"/>
</dbReference>
<evidence type="ECO:0000313" key="7">
    <source>
        <dbReference type="EMBL" id="MBM0106761.1"/>
    </source>
</evidence>
<evidence type="ECO:0000256" key="3">
    <source>
        <dbReference type="ARBA" id="ARBA00023082"/>
    </source>
</evidence>
<dbReference type="RefSeq" id="WP_203168876.1">
    <property type="nucleotide sequence ID" value="NZ_JAEVLS010000004.1"/>
</dbReference>
<protein>
    <submittedName>
        <fullName evidence="7">RNA polymerase sigma factor</fullName>
    </submittedName>
</protein>
<keyword evidence="8" id="KW-1185">Reference proteome</keyword>
<keyword evidence="2" id="KW-0805">Transcription regulation</keyword>
<sequence>MSNEHKLLELFVALRRRLARAVSRIVPPPEIEDIVQETYVRVCQFDRVSDIRHPRSFLYRTARNLALDHIKSSASRCTVHLPDNDDEDGEADLSQVGRDVYDQLAAKQEFEIFCEAVQQLPLQCRRVFVLRKVYGYSQKEIARALDISESTVEKHIAYGIKRCSSFVAERTEPGEVADLEQRRRKRARERGQQ</sequence>
<dbReference type="NCBIfam" id="TIGR02937">
    <property type="entry name" value="sigma70-ECF"/>
    <property type="match status" value="1"/>
</dbReference>
<dbReference type="Pfam" id="PF08281">
    <property type="entry name" value="Sigma70_r4_2"/>
    <property type="match status" value="1"/>
</dbReference>
<evidence type="ECO:0000256" key="1">
    <source>
        <dbReference type="ARBA" id="ARBA00010641"/>
    </source>
</evidence>
<accession>A0ABS1X0L3</accession>
<evidence type="ECO:0000256" key="4">
    <source>
        <dbReference type="ARBA" id="ARBA00023163"/>
    </source>
</evidence>
<dbReference type="InterPro" id="IPR014284">
    <property type="entry name" value="RNA_pol_sigma-70_dom"/>
</dbReference>
<comment type="similarity">
    <text evidence="1">Belongs to the sigma-70 factor family. ECF subfamily.</text>
</comment>
<dbReference type="Gene3D" id="1.10.1740.10">
    <property type="match status" value="1"/>
</dbReference>
<keyword evidence="4" id="KW-0804">Transcription</keyword>
<dbReference type="SUPFAM" id="SSF88659">
    <property type="entry name" value="Sigma3 and sigma4 domains of RNA polymerase sigma factors"/>
    <property type="match status" value="1"/>
</dbReference>
<dbReference type="SUPFAM" id="SSF88946">
    <property type="entry name" value="Sigma2 domain of RNA polymerase sigma factors"/>
    <property type="match status" value="1"/>
</dbReference>
<dbReference type="InterPro" id="IPR036388">
    <property type="entry name" value="WH-like_DNA-bd_sf"/>
</dbReference>
<feature type="domain" description="RNA polymerase sigma factor 70 region 4 type 2" evidence="6">
    <location>
        <begin position="115"/>
        <end position="163"/>
    </location>
</feature>
<evidence type="ECO:0000313" key="8">
    <source>
        <dbReference type="Proteomes" id="UP000661077"/>
    </source>
</evidence>
<dbReference type="InterPro" id="IPR039425">
    <property type="entry name" value="RNA_pol_sigma-70-like"/>
</dbReference>
<keyword evidence="3" id="KW-0731">Sigma factor</keyword>